<dbReference type="PANTHER" id="PTHR44147:SF2">
    <property type="entry name" value="DEHYDROGENASE_REDUCTASE SDR FAMILY MEMBER 1"/>
    <property type="match status" value="1"/>
</dbReference>
<organism evidence="1">
    <name type="scientific">Capitella teleta</name>
    <name type="common">Polychaete worm</name>
    <dbReference type="NCBI Taxonomy" id="283909"/>
    <lineage>
        <taxon>Eukaryota</taxon>
        <taxon>Metazoa</taxon>
        <taxon>Spiralia</taxon>
        <taxon>Lophotrochozoa</taxon>
        <taxon>Annelida</taxon>
        <taxon>Polychaeta</taxon>
        <taxon>Sedentaria</taxon>
        <taxon>Scolecida</taxon>
        <taxon>Capitellidae</taxon>
        <taxon>Capitella</taxon>
    </lineage>
</organism>
<dbReference type="Pfam" id="PF00106">
    <property type="entry name" value="adh_short"/>
    <property type="match status" value="1"/>
</dbReference>
<evidence type="ECO:0000313" key="1">
    <source>
        <dbReference type="EMBL" id="ELT87310.1"/>
    </source>
</evidence>
<dbReference type="PRINTS" id="PR00081">
    <property type="entry name" value="GDHRDH"/>
</dbReference>
<dbReference type="InterPro" id="IPR002347">
    <property type="entry name" value="SDR_fam"/>
</dbReference>
<dbReference type="EMBL" id="AMQN01003638">
    <property type="status" value="NOT_ANNOTATED_CDS"/>
    <property type="molecule type" value="Genomic_DNA"/>
</dbReference>
<sequence>MASRTATDGLRPLEGRVCLVTGASRGLGKGIALQLGQAGATVYITGRTLNSKPGTPGSLLETAKEVEGRGGKCHAVQCDHSKDEDIKNLFETIGQQQNGRLDILVNNAYSAVNHIAETVGNKFWQLDLDDWDIVNNVGLRNHYLCSVLAARIMVPRKRGLIVNVSSPGGIGFLFSPSYGIGKMACDRMAVDCAMQLKKDDVAFISLWPGSAKTETFMDLIKDEGIKDADIGLIKRGESTELSGKVITRLANGNKLMSKSGKVHLTLDLAEEYGLKDIDGGLAYNIRSLQYWVAFLGYDGMASWIPRWLKAPKWVLWLQASHL</sequence>
<dbReference type="EMBL" id="KB312379">
    <property type="protein sequence ID" value="ELT87310.1"/>
    <property type="molecule type" value="Genomic_DNA"/>
</dbReference>
<reference evidence="2" key="3">
    <citation type="submission" date="2015-06" db="UniProtKB">
        <authorList>
            <consortium name="EnsemblMetazoa"/>
        </authorList>
    </citation>
    <scope>IDENTIFICATION</scope>
</reference>
<dbReference type="AlphaFoldDB" id="R7T7C8"/>
<evidence type="ECO:0000313" key="3">
    <source>
        <dbReference type="Proteomes" id="UP000014760"/>
    </source>
</evidence>
<dbReference type="OMA" id="QVYGFTD"/>
<dbReference type="EnsemblMetazoa" id="CapteT96332">
    <property type="protein sequence ID" value="CapteP96332"/>
    <property type="gene ID" value="CapteG96332"/>
</dbReference>
<accession>R7T7C8</accession>
<dbReference type="Proteomes" id="UP000014760">
    <property type="component" value="Unassembled WGS sequence"/>
</dbReference>
<dbReference type="PANTHER" id="PTHR44147">
    <property type="entry name" value="DEHYDROGENASE/REDUCTASE SDR FAMILY MEMBER 1"/>
    <property type="match status" value="1"/>
</dbReference>
<dbReference type="InterPro" id="IPR036291">
    <property type="entry name" value="NAD(P)-bd_dom_sf"/>
</dbReference>
<reference evidence="3" key="1">
    <citation type="submission" date="2012-12" db="EMBL/GenBank/DDBJ databases">
        <authorList>
            <person name="Hellsten U."/>
            <person name="Grimwood J."/>
            <person name="Chapman J.A."/>
            <person name="Shapiro H."/>
            <person name="Aerts A."/>
            <person name="Otillar R.P."/>
            <person name="Terry A.Y."/>
            <person name="Boore J.L."/>
            <person name="Simakov O."/>
            <person name="Marletaz F."/>
            <person name="Cho S.-J."/>
            <person name="Edsinger-Gonzales E."/>
            <person name="Havlak P."/>
            <person name="Kuo D.-H."/>
            <person name="Larsson T."/>
            <person name="Lv J."/>
            <person name="Arendt D."/>
            <person name="Savage R."/>
            <person name="Osoegawa K."/>
            <person name="de Jong P."/>
            <person name="Lindberg D.R."/>
            <person name="Seaver E.C."/>
            <person name="Weisblat D.A."/>
            <person name="Putnam N.H."/>
            <person name="Grigoriev I.V."/>
            <person name="Rokhsar D.S."/>
        </authorList>
    </citation>
    <scope>NUCLEOTIDE SEQUENCE</scope>
    <source>
        <strain evidence="3">I ESC-2004</strain>
    </source>
</reference>
<protein>
    <recommendedName>
        <fullName evidence="4">Dehydrogenase/reductase SDR family member 1</fullName>
    </recommendedName>
</protein>
<proteinExistence type="predicted"/>
<dbReference type="Gene3D" id="3.40.50.720">
    <property type="entry name" value="NAD(P)-binding Rossmann-like Domain"/>
    <property type="match status" value="1"/>
</dbReference>
<keyword evidence="3" id="KW-1185">Reference proteome</keyword>
<gene>
    <name evidence="1" type="ORF">CAPTEDRAFT_96332</name>
</gene>
<name>R7T7C8_CAPTE</name>
<dbReference type="HOGENOM" id="CLU_010194_14_1_1"/>
<evidence type="ECO:0000313" key="2">
    <source>
        <dbReference type="EnsemblMetazoa" id="CapteP96332"/>
    </source>
</evidence>
<dbReference type="STRING" id="283909.R7T7C8"/>
<evidence type="ECO:0008006" key="4">
    <source>
        <dbReference type="Google" id="ProtNLM"/>
    </source>
</evidence>
<dbReference type="OrthoDB" id="1933717at2759"/>
<reference evidence="1 3" key="2">
    <citation type="journal article" date="2013" name="Nature">
        <title>Insights into bilaterian evolution from three spiralian genomes.</title>
        <authorList>
            <person name="Simakov O."/>
            <person name="Marletaz F."/>
            <person name="Cho S.J."/>
            <person name="Edsinger-Gonzales E."/>
            <person name="Havlak P."/>
            <person name="Hellsten U."/>
            <person name="Kuo D.H."/>
            <person name="Larsson T."/>
            <person name="Lv J."/>
            <person name="Arendt D."/>
            <person name="Savage R."/>
            <person name="Osoegawa K."/>
            <person name="de Jong P."/>
            <person name="Grimwood J."/>
            <person name="Chapman J.A."/>
            <person name="Shapiro H."/>
            <person name="Aerts A."/>
            <person name="Otillar R.P."/>
            <person name="Terry A.Y."/>
            <person name="Boore J.L."/>
            <person name="Grigoriev I.V."/>
            <person name="Lindberg D.R."/>
            <person name="Seaver E.C."/>
            <person name="Weisblat D.A."/>
            <person name="Putnam N.H."/>
            <person name="Rokhsar D.S."/>
        </authorList>
    </citation>
    <scope>NUCLEOTIDE SEQUENCE</scope>
    <source>
        <strain evidence="1 3">I ESC-2004</strain>
    </source>
</reference>
<dbReference type="SUPFAM" id="SSF51735">
    <property type="entry name" value="NAD(P)-binding Rossmann-fold domains"/>
    <property type="match status" value="1"/>
</dbReference>